<dbReference type="RefSeq" id="WP_158062454.1">
    <property type="nucleotide sequence ID" value="NZ_CP044427.1"/>
</dbReference>
<evidence type="ECO:0000256" key="1">
    <source>
        <dbReference type="SAM" id="MobiDB-lite"/>
    </source>
</evidence>
<evidence type="ECO:0000313" key="5">
    <source>
        <dbReference type="Proteomes" id="UP000326546"/>
    </source>
</evidence>
<keyword evidence="5" id="KW-1185">Reference proteome</keyword>
<dbReference type="OrthoDB" id="3253247at2"/>
<reference evidence="4 5" key="1">
    <citation type="submission" date="2019-09" db="EMBL/GenBank/DDBJ databases">
        <title>Serinicoccus pratensis sp. nov., isolated from meadow soil.</title>
        <authorList>
            <person name="Zhang W."/>
        </authorList>
    </citation>
    <scope>NUCLEOTIDE SEQUENCE [LARGE SCALE GENOMIC DNA]</scope>
    <source>
        <strain evidence="4 5">W204</strain>
    </source>
</reference>
<dbReference type="InterPro" id="IPR002213">
    <property type="entry name" value="UDP_glucos_trans"/>
</dbReference>
<dbReference type="GO" id="GO:0033072">
    <property type="term" value="P:vancomycin biosynthetic process"/>
    <property type="evidence" value="ECO:0007669"/>
    <property type="project" value="UniProtKB-ARBA"/>
</dbReference>
<dbReference type="InterPro" id="IPR004276">
    <property type="entry name" value="GlycoTrans_28_N"/>
</dbReference>
<dbReference type="PANTHER" id="PTHR48050:SF13">
    <property type="entry name" value="STEROL 3-BETA-GLUCOSYLTRANSFERASE UGT80A2"/>
    <property type="match status" value="1"/>
</dbReference>
<dbReference type="Pfam" id="PF03033">
    <property type="entry name" value="Glyco_transf_28"/>
    <property type="match status" value="1"/>
</dbReference>
<name>A0A5J6V7C1_9MICO</name>
<feature type="domain" description="Glycosyltransferase family 28 N-terminal" evidence="2">
    <location>
        <begin position="24"/>
        <end position="64"/>
    </location>
</feature>
<dbReference type="GO" id="GO:0008194">
    <property type="term" value="F:UDP-glycosyltransferase activity"/>
    <property type="evidence" value="ECO:0007669"/>
    <property type="project" value="InterPro"/>
</dbReference>
<dbReference type="InterPro" id="IPR010610">
    <property type="entry name" value="EryCIII-like_C"/>
</dbReference>
<protein>
    <submittedName>
        <fullName evidence="4">Glycosyltransferase family 1 protein</fullName>
    </submittedName>
</protein>
<accession>A0A5J6V7C1</accession>
<dbReference type="AlphaFoldDB" id="A0A5J6V7C1"/>
<organism evidence="4 5">
    <name type="scientific">Ornithinimicrobium pratense</name>
    <dbReference type="NCBI Taxonomy" id="2593973"/>
    <lineage>
        <taxon>Bacteria</taxon>
        <taxon>Bacillati</taxon>
        <taxon>Actinomycetota</taxon>
        <taxon>Actinomycetes</taxon>
        <taxon>Micrococcales</taxon>
        <taxon>Ornithinimicrobiaceae</taxon>
        <taxon>Ornithinimicrobium</taxon>
    </lineage>
</organism>
<gene>
    <name evidence="4" type="ORF">FY030_15715</name>
</gene>
<evidence type="ECO:0000259" key="3">
    <source>
        <dbReference type="Pfam" id="PF06722"/>
    </source>
</evidence>
<feature type="region of interest" description="Disordered" evidence="1">
    <location>
        <begin position="1"/>
        <end position="22"/>
    </location>
</feature>
<evidence type="ECO:0000259" key="2">
    <source>
        <dbReference type="Pfam" id="PF03033"/>
    </source>
</evidence>
<dbReference type="Gene3D" id="3.40.50.2000">
    <property type="entry name" value="Glycogen Phosphorylase B"/>
    <property type="match status" value="2"/>
</dbReference>
<dbReference type="Pfam" id="PF06722">
    <property type="entry name" value="EryCIII-like_C"/>
    <property type="match status" value="1"/>
</dbReference>
<dbReference type="SUPFAM" id="SSF53756">
    <property type="entry name" value="UDP-Glycosyltransferase/glycogen phosphorylase"/>
    <property type="match status" value="1"/>
</dbReference>
<feature type="domain" description="Erythromycin biosynthesis protein CIII-like C-terminal" evidence="3">
    <location>
        <begin position="317"/>
        <end position="402"/>
    </location>
</feature>
<dbReference type="Proteomes" id="UP000326546">
    <property type="component" value="Chromosome"/>
</dbReference>
<dbReference type="GO" id="GO:0016758">
    <property type="term" value="F:hexosyltransferase activity"/>
    <property type="evidence" value="ECO:0007669"/>
    <property type="project" value="InterPro"/>
</dbReference>
<dbReference type="InterPro" id="IPR050426">
    <property type="entry name" value="Glycosyltransferase_28"/>
</dbReference>
<proteinExistence type="predicted"/>
<keyword evidence="4" id="KW-0808">Transferase</keyword>
<dbReference type="KEGG" id="serw:FY030_15715"/>
<dbReference type="GO" id="GO:0005975">
    <property type="term" value="P:carbohydrate metabolic process"/>
    <property type="evidence" value="ECO:0007669"/>
    <property type="project" value="InterPro"/>
</dbReference>
<dbReference type="CDD" id="cd03784">
    <property type="entry name" value="GT1_Gtf-like"/>
    <property type="match status" value="1"/>
</dbReference>
<dbReference type="PANTHER" id="PTHR48050">
    <property type="entry name" value="STEROL 3-BETA-GLUCOSYLTRANSFERASE"/>
    <property type="match status" value="1"/>
</dbReference>
<evidence type="ECO:0000313" key="4">
    <source>
        <dbReference type="EMBL" id="QFG69960.1"/>
    </source>
</evidence>
<dbReference type="FunFam" id="3.40.50.2000:FF:000009">
    <property type="entry name" value="Sterol 3-beta-glucosyltransferase UGT80A2"/>
    <property type="match status" value="1"/>
</dbReference>
<sequence length="427" mass="45541">MADHPYPSPQARTGAPQGPGPSKVVVAAVGSRGDVVPFANLAARLAAAGHDVTLVTHAAYSHLANPSLRLAPVASDPRALLAGPAARAVRRASPRGLNRTRHHFADFLHAAQEPAGAVLPGADLLIASTFAVAAVDEALRQSVPVVRAHMWPEYSGLTGPMPLLPYGWLLPGPARRLARGALRRAEPFLGGLDGWWERGRLHLVARHPVGLTTATLGSLYAFSPRLVAPLPSDGVVTGWWTDPDPPQLSPEVAQALDDGDDWIYVGFGSMEQDDPDELLARVDAACERLGVRAVVQLGQVRGSPHPHLLCIGEEPHDELFGRTRAVVHHGGAGTTGAVVRSGVPSVVVPHFADQFYWASRLYSLGVAPRHAPRAFSSERLLARRIEEALAPQMTRRAAELADGVRSEDGCGHAVRQVEEWLVQARSG</sequence>
<dbReference type="EMBL" id="CP044427">
    <property type="protein sequence ID" value="QFG69960.1"/>
    <property type="molecule type" value="Genomic_DNA"/>
</dbReference>